<accession>U9SJJ7</accession>
<name>U9SJJ7_RHIID</name>
<evidence type="ECO:0000256" key="1">
    <source>
        <dbReference type="SAM" id="MobiDB-lite"/>
    </source>
</evidence>
<evidence type="ECO:0000313" key="2">
    <source>
        <dbReference type="EMBL" id="ERZ95266.1"/>
    </source>
</evidence>
<gene>
    <name evidence="2" type="ORF">GLOINDRAFT_341335</name>
</gene>
<feature type="compositionally biased region" description="Polar residues" evidence="1">
    <location>
        <begin position="37"/>
        <end position="48"/>
    </location>
</feature>
<reference evidence="2" key="1">
    <citation type="submission" date="2013-07" db="EMBL/GenBank/DDBJ databases">
        <title>The genome of an arbuscular mycorrhizal fungus provides insights into the evolution of the oldest plant symbiosis.</title>
        <authorList>
            <consortium name="DOE Joint Genome Institute"/>
            <person name="Tisserant E."/>
            <person name="Malbreil M."/>
            <person name="Kuo A."/>
            <person name="Kohler A."/>
            <person name="Symeonidi A."/>
            <person name="Balestrini R."/>
            <person name="Charron P."/>
            <person name="Duensing N."/>
            <person name="Frei-dit-Frey N."/>
            <person name="Gianinazzi-Pearson V."/>
            <person name="Gilbert B."/>
            <person name="Handa Y."/>
            <person name="Hijri M."/>
            <person name="Kaul R."/>
            <person name="Kawaguchi M."/>
            <person name="Krajinski F."/>
            <person name="Lammers P."/>
            <person name="Lapierre D."/>
            <person name="Masclaux F.G."/>
            <person name="Murat C."/>
            <person name="Morin E."/>
            <person name="Ndikumana S."/>
            <person name="Pagni M."/>
            <person name="Petitpierre D."/>
            <person name="Requena N."/>
            <person name="Rosikiewicz P."/>
            <person name="Riley R."/>
            <person name="Saito K."/>
            <person name="San Clemente H."/>
            <person name="Shapiro H."/>
            <person name="van Tuinen D."/>
            <person name="Becard G."/>
            <person name="Bonfante P."/>
            <person name="Paszkowski U."/>
            <person name="Shachar-Hill Y."/>
            <person name="Young J.P."/>
            <person name="Sanders I.R."/>
            <person name="Henrissat B."/>
            <person name="Rensing S.A."/>
            <person name="Grigoriev I.V."/>
            <person name="Corradi N."/>
            <person name="Roux C."/>
            <person name="Martin F."/>
        </authorList>
    </citation>
    <scope>NUCLEOTIDE SEQUENCE</scope>
    <source>
        <strain evidence="2">DAOM 197198</strain>
    </source>
</reference>
<protein>
    <submittedName>
        <fullName evidence="2">Uncharacterized protein</fullName>
    </submittedName>
</protein>
<dbReference type="EMBL" id="KI301384">
    <property type="protein sequence ID" value="ERZ95266.1"/>
    <property type="molecule type" value="Genomic_DNA"/>
</dbReference>
<dbReference type="HOGENOM" id="CLU_3015405_0_0_1"/>
<dbReference type="AlphaFoldDB" id="U9SJJ7"/>
<feature type="compositionally biased region" description="Basic and acidic residues" evidence="1">
    <location>
        <begin position="27"/>
        <end position="36"/>
    </location>
</feature>
<proteinExistence type="predicted"/>
<organism evidence="2">
    <name type="scientific">Rhizophagus irregularis (strain DAOM 181602 / DAOM 197198 / MUCL 43194)</name>
    <name type="common">Arbuscular mycorrhizal fungus</name>
    <name type="synonym">Glomus intraradices</name>
    <dbReference type="NCBI Taxonomy" id="747089"/>
    <lineage>
        <taxon>Eukaryota</taxon>
        <taxon>Fungi</taxon>
        <taxon>Fungi incertae sedis</taxon>
        <taxon>Mucoromycota</taxon>
        <taxon>Glomeromycotina</taxon>
        <taxon>Glomeromycetes</taxon>
        <taxon>Glomerales</taxon>
        <taxon>Glomeraceae</taxon>
        <taxon>Rhizophagus</taxon>
    </lineage>
</organism>
<feature type="region of interest" description="Disordered" evidence="1">
    <location>
        <begin position="1"/>
        <end position="56"/>
    </location>
</feature>
<feature type="compositionally biased region" description="Basic and acidic residues" evidence="1">
    <location>
        <begin position="1"/>
        <end position="13"/>
    </location>
</feature>
<sequence>MDDFLGDARKKSVSDGIRQRNKKKKLLRESARREVHSISQNITSTTPNERGVSWKF</sequence>